<dbReference type="EMBL" id="CP003659">
    <property type="protein sequence ID" value="AFZ56147.1"/>
    <property type="molecule type" value="Genomic_DNA"/>
</dbReference>
<name>K9ZC00_ANACC</name>
<sequence length="38" mass="4103">MLKILILSKAIAQIAVSINLPNASLPLRLLPYGMQAKV</sequence>
<evidence type="ECO:0000313" key="1">
    <source>
        <dbReference type="EMBL" id="AFZ56147.1"/>
    </source>
</evidence>
<dbReference type="AlphaFoldDB" id="K9ZC00"/>
<dbReference type="PATRIC" id="fig|272123.3.peg.599"/>
<dbReference type="Proteomes" id="UP000010474">
    <property type="component" value="Chromosome"/>
</dbReference>
<organism evidence="1 2">
    <name type="scientific">Anabaena cylindrica (strain ATCC 27899 / PCC 7122)</name>
    <dbReference type="NCBI Taxonomy" id="272123"/>
    <lineage>
        <taxon>Bacteria</taxon>
        <taxon>Bacillati</taxon>
        <taxon>Cyanobacteriota</taxon>
        <taxon>Cyanophyceae</taxon>
        <taxon>Nostocales</taxon>
        <taxon>Nostocaceae</taxon>
        <taxon>Anabaena</taxon>
    </lineage>
</organism>
<dbReference type="HOGENOM" id="CLU_3323734_0_0_3"/>
<dbReference type="KEGG" id="acy:Anacy_0552"/>
<reference evidence="2" key="1">
    <citation type="journal article" date="2013" name="Proc. Natl. Acad. Sci. U.S.A.">
        <title>Improving the coverage of the cyanobacterial phylum using diversity-driven genome sequencing.</title>
        <authorList>
            <person name="Shih P.M."/>
            <person name="Wu D."/>
            <person name="Latifi A."/>
            <person name="Axen S.D."/>
            <person name="Fewer D.P."/>
            <person name="Talla E."/>
            <person name="Calteau A."/>
            <person name="Cai F."/>
            <person name="Tandeau de Marsac N."/>
            <person name="Rippka R."/>
            <person name="Herdman M."/>
            <person name="Sivonen K."/>
            <person name="Coursin T."/>
            <person name="Laurent T."/>
            <person name="Goodwin L."/>
            <person name="Nolan M."/>
            <person name="Davenport K.W."/>
            <person name="Han C.S."/>
            <person name="Rubin E.M."/>
            <person name="Eisen J.A."/>
            <person name="Woyke T."/>
            <person name="Gugger M."/>
            <person name="Kerfeld C.A."/>
        </authorList>
    </citation>
    <scope>NUCLEOTIDE SEQUENCE [LARGE SCALE GENOMIC DNA]</scope>
    <source>
        <strain evidence="2">ATCC 27899 / PCC 7122</strain>
    </source>
</reference>
<dbReference type="STRING" id="272123.Anacy_0552"/>
<protein>
    <submittedName>
        <fullName evidence="1">Uncharacterized protein</fullName>
    </submittedName>
</protein>
<gene>
    <name evidence="1" type="ordered locus">Anacy_0552</name>
</gene>
<accession>K9ZC00</accession>
<proteinExistence type="predicted"/>
<keyword evidence="2" id="KW-1185">Reference proteome</keyword>
<evidence type="ECO:0000313" key="2">
    <source>
        <dbReference type="Proteomes" id="UP000010474"/>
    </source>
</evidence>